<name>K2H1G3_9BACT</name>
<feature type="domain" description="GTPase Der C-terminal KH-domain-like" evidence="11">
    <location>
        <begin position="364"/>
        <end position="445"/>
    </location>
</feature>
<keyword evidence="4 9" id="KW-0677">Repeat</keyword>
<organism evidence="12">
    <name type="scientific">uncultured bacterium</name>
    <name type="common">gcode 4</name>
    <dbReference type="NCBI Taxonomy" id="1234023"/>
    <lineage>
        <taxon>Bacteria</taxon>
        <taxon>environmental samples</taxon>
    </lineage>
</organism>
<dbReference type="InterPro" id="IPR032859">
    <property type="entry name" value="KH_dom-like"/>
</dbReference>
<comment type="subunit">
    <text evidence="8">Associates with the 50S ribosomal subunit.</text>
</comment>
<feature type="binding site" evidence="8">
    <location>
        <begin position="187"/>
        <end position="194"/>
    </location>
    <ligand>
        <name>GTP</name>
        <dbReference type="ChEBI" id="CHEBI:37565"/>
        <label>2</label>
    </ligand>
</feature>
<dbReference type="InterPro" id="IPR027417">
    <property type="entry name" value="P-loop_NTPase"/>
</dbReference>
<gene>
    <name evidence="8" type="primary">der</name>
    <name evidence="12" type="ORF">ACD_2C00130G0001</name>
</gene>
<evidence type="ECO:0000256" key="5">
    <source>
        <dbReference type="ARBA" id="ARBA00022741"/>
    </source>
</evidence>
<evidence type="ECO:0000256" key="6">
    <source>
        <dbReference type="ARBA" id="ARBA00023134"/>
    </source>
</evidence>
<evidence type="ECO:0000256" key="3">
    <source>
        <dbReference type="ARBA" id="ARBA00022517"/>
    </source>
</evidence>
<comment type="similarity">
    <text evidence="1 8 9">Belongs to the TRAFAC class TrmE-Era-EngA-EngB-Septin-like GTPase superfamily. EngA (Der) GTPase family.</text>
</comment>
<dbReference type="Pfam" id="PF14714">
    <property type="entry name" value="KH_dom-like"/>
    <property type="match status" value="1"/>
</dbReference>
<comment type="function">
    <text evidence="8 9">GTPase that plays an essential role in the late steps of ribosome biogenesis.</text>
</comment>
<dbReference type="PANTHER" id="PTHR43834:SF6">
    <property type="entry name" value="GTPASE DER"/>
    <property type="match status" value="1"/>
</dbReference>
<dbReference type="AlphaFoldDB" id="K2H1G3"/>
<evidence type="ECO:0000256" key="4">
    <source>
        <dbReference type="ARBA" id="ARBA00022737"/>
    </source>
</evidence>
<keyword evidence="6 8" id="KW-0342">GTP-binding</keyword>
<comment type="caution">
    <text evidence="8">Lacks conserved residue(s) required for the propagation of feature annotation.</text>
</comment>
<dbReference type="InterPro" id="IPR016484">
    <property type="entry name" value="GTPase_Der"/>
</dbReference>
<accession>K2H1G3</accession>
<evidence type="ECO:0000259" key="10">
    <source>
        <dbReference type="Pfam" id="PF01926"/>
    </source>
</evidence>
<dbReference type="NCBIfam" id="TIGR00231">
    <property type="entry name" value="small_GTP"/>
    <property type="match status" value="2"/>
</dbReference>
<dbReference type="InterPro" id="IPR015946">
    <property type="entry name" value="KH_dom-like_a/b"/>
</dbReference>
<dbReference type="PANTHER" id="PTHR43834">
    <property type="entry name" value="GTPASE DER"/>
    <property type="match status" value="1"/>
</dbReference>
<dbReference type="HAMAP" id="MF_00195">
    <property type="entry name" value="GTPase_Der"/>
    <property type="match status" value="1"/>
</dbReference>
<proteinExistence type="inferred from homology"/>
<evidence type="ECO:0000313" key="12">
    <source>
        <dbReference type="EMBL" id="EKE29650.1"/>
    </source>
</evidence>
<evidence type="ECO:0000256" key="7">
    <source>
        <dbReference type="ARBA" id="ARBA00032345"/>
    </source>
</evidence>
<dbReference type="EMBL" id="AMFJ01000130">
    <property type="protein sequence ID" value="EKE29650.1"/>
    <property type="molecule type" value="Genomic_DNA"/>
</dbReference>
<feature type="binding site" evidence="8">
    <location>
        <begin position="120"/>
        <end position="123"/>
    </location>
    <ligand>
        <name>GTP</name>
        <dbReference type="ChEBI" id="CHEBI:37565"/>
        <label>1</label>
    </ligand>
</feature>
<evidence type="ECO:0000256" key="8">
    <source>
        <dbReference type="HAMAP-Rule" id="MF_00195"/>
    </source>
</evidence>
<feature type="binding site" evidence="8">
    <location>
        <begin position="9"/>
        <end position="16"/>
    </location>
    <ligand>
        <name>GTP</name>
        <dbReference type="ChEBI" id="CHEBI:37565"/>
        <label>1</label>
    </ligand>
</feature>
<dbReference type="GO" id="GO:0043022">
    <property type="term" value="F:ribosome binding"/>
    <property type="evidence" value="ECO:0007669"/>
    <property type="project" value="TreeGrafter"/>
</dbReference>
<dbReference type="Pfam" id="PF01926">
    <property type="entry name" value="MMR_HSR1"/>
    <property type="match status" value="2"/>
</dbReference>
<evidence type="ECO:0000259" key="11">
    <source>
        <dbReference type="Pfam" id="PF14714"/>
    </source>
</evidence>
<comment type="caution">
    <text evidence="12">The sequence shown here is derived from an EMBL/GenBank/DDBJ whole genome shotgun (WGS) entry which is preliminary data.</text>
</comment>
<dbReference type="NCBIfam" id="TIGR03594">
    <property type="entry name" value="GTPase_EngA"/>
    <property type="match status" value="1"/>
</dbReference>
<dbReference type="InterPro" id="IPR006073">
    <property type="entry name" value="GTP-bd"/>
</dbReference>
<dbReference type="InterPro" id="IPR005225">
    <property type="entry name" value="Small_GTP-bd"/>
</dbReference>
<dbReference type="PRINTS" id="PR00326">
    <property type="entry name" value="GTP1OBG"/>
</dbReference>
<dbReference type="GO" id="GO:0042254">
    <property type="term" value="P:ribosome biogenesis"/>
    <property type="evidence" value="ECO:0007669"/>
    <property type="project" value="UniProtKB-KW"/>
</dbReference>
<feature type="binding site" evidence="8">
    <location>
        <begin position="300"/>
        <end position="303"/>
    </location>
    <ligand>
        <name>GTP</name>
        <dbReference type="ChEBI" id="CHEBI:37565"/>
        <label>2</label>
    </ligand>
</feature>
<evidence type="ECO:0000256" key="2">
    <source>
        <dbReference type="ARBA" id="ARBA00020953"/>
    </source>
</evidence>
<keyword evidence="5 8" id="KW-0547">Nucleotide-binding</keyword>
<dbReference type="PIRSF" id="PIRSF006485">
    <property type="entry name" value="GTP-binding_EngA"/>
    <property type="match status" value="1"/>
</dbReference>
<keyword evidence="3 8" id="KW-0690">Ribosome biogenesis</keyword>
<evidence type="ECO:0000256" key="1">
    <source>
        <dbReference type="ARBA" id="ARBA00008279"/>
    </source>
</evidence>
<dbReference type="FunFam" id="3.30.300.20:FF:000004">
    <property type="entry name" value="GTPase Der"/>
    <property type="match status" value="1"/>
</dbReference>
<dbReference type="SUPFAM" id="SSF52540">
    <property type="entry name" value="P-loop containing nucleoside triphosphate hydrolases"/>
    <property type="match status" value="2"/>
</dbReference>
<feature type="domain" description="G" evidence="10">
    <location>
        <begin position="4"/>
        <end position="121"/>
    </location>
</feature>
<protein>
    <recommendedName>
        <fullName evidence="2 8">GTPase Der</fullName>
    </recommendedName>
    <alternativeName>
        <fullName evidence="7 8">GTP-binding protein EngA</fullName>
    </alternativeName>
</protein>
<dbReference type="Gene3D" id="3.30.300.20">
    <property type="match status" value="1"/>
</dbReference>
<reference evidence="12" key="1">
    <citation type="journal article" date="2012" name="Science">
        <title>Fermentation, hydrogen, and sulfur metabolism in multiple uncultivated bacterial phyla.</title>
        <authorList>
            <person name="Wrighton K.C."/>
            <person name="Thomas B.C."/>
            <person name="Sharon I."/>
            <person name="Miller C.S."/>
            <person name="Castelle C.J."/>
            <person name="VerBerkmoes N.C."/>
            <person name="Wilkins M.J."/>
            <person name="Hettich R.L."/>
            <person name="Lipton M.S."/>
            <person name="Williams K.H."/>
            <person name="Long P.E."/>
            <person name="Banfield J.F."/>
        </authorList>
    </citation>
    <scope>NUCLEOTIDE SEQUENCE [LARGE SCALE GENOMIC DNA]</scope>
</reference>
<feature type="domain" description="G" evidence="10">
    <location>
        <begin position="183"/>
        <end position="301"/>
    </location>
</feature>
<dbReference type="GO" id="GO:0005525">
    <property type="term" value="F:GTP binding"/>
    <property type="evidence" value="ECO:0007669"/>
    <property type="project" value="UniProtKB-UniRule"/>
</dbReference>
<dbReference type="Gene3D" id="3.40.50.300">
    <property type="entry name" value="P-loop containing nucleotide triphosphate hydrolases"/>
    <property type="match status" value="2"/>
</dbReference>
<dbReference type="CDD" id="cd01895">
    <property type="entry name" value="EngA2"/>
    <property type="match status" value="1"/>
</dbReference>
<evidence type="ECO:0000256" key="9">
    <source>
        <dbReference type="RuleBase" id="RU004481"/>
    </source>
</evidence>
<sequence>MLGRVMIVGRPNVGKSSLFNAISGHRIAIVSDIENTTRDIIEYLQNDEDNEISYIIADSGWLTSGSSDEILNDVRKRVQDSIEKSDLIIFVTECDKITDLDEAITKILRKSWKDVIVVWNKADNQNKVSESYEMYSLGFEDVIFASVSHRRWISELRETIAAKLKKRWFDTKEEKYDDSYIKLAIVGRPNVGKSSIINAVTWENKVMVRDMPGTTRDAVDTLFDYNDKKFVLIDTAWIRRAWKIWVGNIEDWSVMRSEISITRADIVAVVMDWFDGITAGDQHIVEKALEEKKWIILVVNKWDKVLAKPGIDKDKMMDEYMHYLKQKFEFLAYASPIFTSAVTGKRLEEILESAIKIKEERQKRVKTSVFNSFIEQIVYKHPPTWNKKSHKPKIYYGSQVDINPPRFLISVNSPSHFHFSYTRYIENKIREFFGFWWTPIEIELKWRESIYKKSAKKNIVSKIT</sequence>